<accession>A0A1J4JMM3</accession>
<dbReference type="VEuPathDB" id="TrichDB:TRFO_01831"/>
<reference evidence="1" key="1">
    <citation type="submission" date="2016-10" db="EMBL/GenBank/DDBJ databases">
        <authorList>
            <person name="Benchimol M."/>
            <person name="Almeida L.G."/>
            <person name="Vasconcelos A.T."/>
            <person name="Perreira-Neves A."/>
            <person name="Rosa I.A."/>
            <person name="Tasca T."/>
            <person name="Bogo M.R."/>
            <person name="de Souza W."/>
        </authorList>
    </citation>
    <scope>NUCLEOTIDE SEQUENCE [LARGE SCALE GENOMIC DNA]</scope>
    <source>
        <strain evidence="1">K</strain>
    </source>
</reference>
<evidence type="ECO:0000313" key="1">
    <source>
        <dbReference type="EMBL" id="OHS98787.1"/>
    </source>
</evidence>
<comment type="caution">
    <text evidence="1">The sequence shown here is derived from an EMBL/GenBank/DDBJ whole genome shotgun (WGS) entry which is preliminary data.</text>
</comment>
<dbReference type="AlphaFoldDB" id="A0A1J4JMM3"/>
<protein>
    <submittedName>
        <fullName evidence="1">Uncharacterized protein</fullName>
    </submittedName>
</protein>
<name>A0A1J4JMM3_9EUKA</name>
<keyword evidence="2" id="KW-1185">Reference proteome</keyword>
<organism evidence="1 2">
    <name type="scientific">Tritrichomonas foetus</name>
    <dbReference type="NCBI Taxonomy" id="1144522"/>
    <lineage>
        <taxon>Eukaryota</taxon>
        <taxon>Metamonada</taxon>
        <taxon>Parabasalia</taxon>
        <taxon>Tritrichomonadida</taxon>
        <taxon>Tritrichomonadidae</taxon>
        <taxon>Tritrichomonas</taxon>
    </lineage>
</organism>
<dbReference type="RefSeq" id="XP_068351924.1">
    <property type="nucleotide sequence ID" value="XM_068490337.1"/>
</dbReference>
<gene>
    <name evidence="1" type="ORF">TRFO_01831</name>
</gene>
<dbReference type="Proteomes" id="UP000179807">
    <property type="component" value="Unassembled WGS sequence"/>
</dbReference>
<evidence type="ECO:0000313" key="2">
    <source>
        <dbReference type="Proteomes" id="UP000179807"/>
    </source>
</evidence>
<proteinExistence type="predicted"/>
<dbReference type="GeneID" id="94825041"/>
<dbReference type="EMBL" id="MLAK01001037">
    <property type="protein sequence ID" value="OHS98787.1"/>
    <property type="molecule type" value="Genomic_DNA"/>
</dbReference>
<sequence length="195" mass="22804">MSENLTAAVCKCQFKLTVEMKQTLILKQILGMLVEQANLVAIQGHLNMIIHCQIESHVLIPPKQLILQVLKHSLKLMIHLEVVKLNPLIQNTQEPQDQLINYNNNNRSNINNINNMKKKLKKMKHRDINIKSKNQKILDMDMKKKTKMKITLEETKKKSLKMQVLKKKHLIELTIHIIILKFLTLKILHPTFMIN</sequence>